<evidence type="ECO:0008006" key="4">
    <source>
        <dbReference type="Google" id="ProtNLM"/>
    </source>
</evidence>
<evidence type="ECO:0000313" key="2">
    <source>
        <dbReference type="EMBL" id="WWP22686.1"/>
    </source>
</evidence>
<proteinExistence type="predicted"/>
<gene>
    <name evidence="2" type="ORF">V6668_11090</name>
</gene>
<dbReference type="Proteomes" id="UP001364764">
    <property type="component" value="Chromosome"/>
</dbReference>
<evidence type="ECO:0000256" key="1">
    <source>
        <dbReference type="SAM" id="Phobius"/>
    </source>
</evidence>
<feature type="transmembrane region" description="Helical" evidence="1">
    <location>
        <begin position="239"/>
        <end position="260"/>
    </location>
</feature>
<organism evidence="2 3">
    <name type="scientific">Paenibacillus amylolyticus</name>
    <dbReference type="NCBI Taxonomy" id="1451"/>
    <lineage>
        <taxon>Bacteria</taxon>
        <taxon>Bacillati</taxon>
        <taxon>Bacillota</taxon>
        <taxon>Bacilli</taxon>
        <taxon>Bacillales</taxon>
        <taxon>Paenibacillaceae</taxon>
        <taxon>Paenibacillus</taxon>
    </lineage>
</organism>
<keyword evidence="1" id="KW-0472">Membrane</keyword>
<accession>A0ABD8AZH6</accession>
<dbReference type="EMBL" id="CP145892">
    <property type="protein sequence ID" value="WWP22686.1"/>
    <property type="molecule type" value="Genomic_DNA"/>
</dbReference>
<dbReference type="GeneID" id="93476017"/>
<protein>
    <recommendedName>
        <fullName evidence="4">Phage tail tape measure protein</fullName>
    </recommendedName>
</protein>
<name>A0ABD8AZH6_PAEAM</name>
<keyword evidence="1" id="KW-0812">Transmembrane</keyword>
<dbReference type="AlphaFoldDB" id="A0ABD8AZH6"/>
<sequence length="466" mass="50370">MDAIKELTIRTKDQSKTTYEGYKLLNLNAEQFEQAIAGGGENAKKATQKIFQALSKIQDPIKRNAAGVSLFGTQFEDLEYEAIKAMGEARSQFDKTRKTMDNVKNVKFNTLGMAFQSIGRSVEMDFIQPLGKKLLPVLSKVAKWFQSTDGKAWMQNMQDNIQKIIKKAVDLYTTIKNNWSGVKSIALSVVAGIAAMQTAFTALKIIGSINALMKAYKAGTLLASAAQWALNGAMLANPIGIVIVSIGALVAAIVLAVTHWDSIKAAVGRFWTAVQGWLGGIGAWFSERWNEAYNAATTAFSGLTGWFGGIFESIKGTFNSAVNWIIEKLNWVIEKANGISFDIPDFLGGGTIGVDIPKIPTVGGYATGGYVNKPELAWVGEGRSAEWIIPDNNSPKSQGLLDAANRSMGYSPAPSSGGMNIVYSPNININGNASKADIVAAHDAGRASFAQEMAQWQRQRERVSFG</sequence>
<keyword evidence="1" id="KW-1133">Transmembrane helix</keyword>
<dbReference type="RefSeq" id="WP_338708433.1">
    <property type="nucleotide sequence ID" value="NZ_CP145892.1"/>
</dbReference>
<reference evidence="2 3" key="1">
    <citation type="submission" date="2024-02" db="EMBL/GenBank/DDBJ databases">
        <title>Complete sequences of two Paenibacillus sp. strains and one Lysinibacillus strain isolated from the environment on STAA medium highlight biotechnological potential.</title>
        <authorList>
            <person name="Attere S.A."/>
            <person name="Piche L.C."/>
            <person name="Intertaglia L."/>
            <person name="Lami R."/>
            <person name="Charette S.J."/>
            <person name="Vincent A.T."/>
        </authorList>
    </citation>
    <scope>NUCLEOTIDE SEQUENCE [LARGE SCALE GENOMIC DNA]</scope>
    <source>
        <strain evidence="2 3">Y5S-7</strain>
    </source>
</reference>
<feature type="transmembrane region" description="Helical" evidence="1">
    <location>
        <begin position="185"/>
        <end position="203"/>
    </location>
</feature>
<evidence type="ECO:0000313" key="3">
    <source>
        <dbReference type="Proteomes" id="UP001364764"/>
    </source>
</evidence>